<evidence type="ECO:0000259" key="2">
    <source>
        <dbReference type="Pfam" id="PF00534"/>
    </source>
</evidence>
<dbReference type="EMBL" id="AB924601">
    <property type="protein sequence ID" value="BAT24205.1"/>
    <property type="molecule type" value="Genomic_DNA"/>
</dbReference>
<dbReference type="AlphaFoldDB" id="A0A0P0YT04"/>
<dbReference type="Gene3D" id="3.40.50.2000">
    <property type="entry name" value="Glycogen Phosphorylase B"/>
    <property type="match status" value="2"/>
</dbReference>
<dbReference type="PANTHER" id="PTHR46401">
    <property type="entry name" value="GLYCOSYLTRANSFERASE WBBK-RELATED"/>
    <property type="match status" value="1"/>
</dbReference>
<dbReference type="PANTHER" id="PTHR46401:SF2">
    <property type="entry name" value="GLYCOSYLTRANSFERASE WBBK-RELATED"/>
    <property type="match status" value="1"/>
</dbReference>
<sequence length="330" mass="37177">MTSKTICIDPRWKNAGGIGTFYEKINDLNKYQKIDFEGSPASPIDTIRTARKMLLRNNSVVFFPGYIPPLFSKTPYVFTVHDLNHLDRDDNSSFSKRFFYNTVIKKGCKDSEFIFTVSDFSRKRIIEWSGVTADKVINVGNGVSEEYNPNGDFMKFDFDFLLCVSNRKKHKNEVGVLKAFKIADIDKNIKLVFTGKPDEYIQSLINHLKLKDRVVFTGYLDAAELPKLYRSARGLVFPSFYEGFGLPVIEAQASGIPVITSSTTSLGEVSGGAAILVDPYQVDEIADGIEKVFNAKSDMCELIRKGLLNAKTYTWERTAGLVDLYLKKIS</sequence>
<evidence type="ECO:0000256" key="1">
    <source>
        <dbReference type="ARBA" id="ARBA00022679"/>
    </source>
</evidence>
<feature type="domain" description="Glycosyl transferase family 1" evidence="2">
    <location>
        <begin position="159"/>
        <end position="297"/>
    </location>
</feature>
<keyword evidence="1 4" id="KW-0808">Transferase</keyword>
<dbReference type="GO" id="GO:0016757">
    <property type="term" value="F:glycosyltransferase activity"/>
    <property type="evidence" value="ECO:0007669"/>
    <property type="project" value="InterPro"/>
</dbReference>
<dbReference type="Pfam" id="PF13439">
    <property type="entry name" value="Glyco_transf_4"/>
    <property type="match status" value="1"/>
</dbReference>
<dbReference type="CDD" id="cd03809">
    <property type="entry name" value="GT4_MtfB-like"/>
    <property type="match status" value="1"/>
</dbReference>
<evidence type="ECO:0000259" key="3">
    <source>
        <dbReference type="Pfam" id="PF13439"/>
    </source>
</evidence>
<dbReference type="InterPro" id="IPR001296">
    <property type="entry name" value="Glyco_trans_1"/>
</dbReference>
<reference evidence="4" key="2">
    <citation type="journal article" date="2015" name="Sci. Rep.">
        <title>Genetic analysis of capsular polysaccharide synthesis gene clusters in 79 capsular types of Klebsiella spp.</title>
        <authorList>
            <person name="Pan Y.J."/>
            <person name="Lin T.L."/>
            <person name="Chen C.T."/>
            <person name="Chen Y.Y."/>
            <person name="Hsieh P.F."/>
            <person name="Hsu C.R."/>
            <person name="Wu M.C."/>
            <person name="Wang J.T."/>
        </authorList>
    </citation>
    <scope>NUCLEOTIDE SEQUENCE</scope>
    <source>
        <strain evidence="4">SW4</strain>
    </source>
</reference>
<name>A0A0P0YT04_9ENTR</name>
<dbReference type="SUPFAM" id="SSF53756">
    <property type="entry name" value="UDP-Glycosyltransferase/glycogen phosphorylase"/>
    <property type="match status" value="1"/>
</dbReference>
<protein>
    <submittedName>
        <fullName evidence="4">Glycosyl transferase</fullName>
    </submittedName>
</protein>
<gene>
    <name evidence="4" type="primary">wcuE</name>
</gene>
<dbReference type="InterPro" id="IPR028098">
    <property type="entry name" value="Glyco_trans_4-like_N"/>
</dbReference>
<organism evidence="4">
    <name type="scientific">Klebsiella sp. SW4</name>
    <dbReference type="NCBI Taxonomy" id="1037240"/>
    <lineage>
        <taxon>Bacteria</taxon>
        <taxon>Pseudomonadati</taxon>
        <taxon>Pseudomonadota</taxon>
        <taxon>Gammaproteobacteria</taxon>
        <taxon>Enterobacterales</taxon>
        <taxon>Enterobacteriaceae</taxon>
        <taxon>Klebsiella/Raoultella group</taxon>
        <taxon>Klebsiella</taxon>
    </lineage>
</organism>
<dbReference type="Pfam" id="PF00534">
    <property type="entry name" value="Glycos_transf_1"/>
    <property type="match status" value="1"/>
</dbReference>
<accession>A0A0P0YT04</accession>
<proteinExistence type="predicted"/>
<dbReference type="GO" id="GO:0009103">
    <property type="term" value="P:lipopolysaccharide biosynthetic process"/>
    <property type="evidence" value="ECO:0007669"/>
    <property type="project" value="TreeGrafter"/>
</dbReference>
<feature type="domain" description="Glycosyltransferase subfamily 4-like N-terminal" evidence="3">
    <location>
        <begin position="57"/>
        <end position="146"/>
    </location>
</feature>
<evidence type="ECO:0000313" key="4">
    <source>
        <dbReference type="EMBL" id="BAT24205.1"/>
    </source>
</evidence>
<reference evidence="4" key="1">
    <citation type="submission" date="2014-04" db="EMBL/GenBank/DDBJ databases">
        <authorList>
            <person name="Harrison E."/>
        </authorList>
    </citation>
    <scope>NUCLEOTIDE SEQUENCE</scope>
    <source>
        <strain evidence="4">SW4</strain>
    </source>
</reference>